<dbReference type="PANTHER" id="PTHR10778">
    <property type="entry name" value="SOLUTE CARRIER FAMILY 35 MEMBER B"/>
    <property type="match status" value="1"/>
</dbReference>
<gene>
    <name evidence="8" type="primary">SLC35B3</name>
    <name evidence="8" type="ORF">SO694_00023214</name>
</gene>
<keyword evidence="3 7" id="KW-0812">Transmembrane</keyword>
<keyword evidence="4 7" id="KW-1133">Transmembrane helix</keyword>
<name>A0ABR1FTS0_AURAN</name>
<comment type="caution">
    <text evidence="8">The sequence shown here is derived from an EMBL/GenBank/DDBJ whole genome shotgun (WGS) entry which is preliminary data.</text>
</comment>
<dbReference type="PANTHER" id="PTHR10778:SF8">
    <property type="entry name" value="ADENOSINE 3'-PHOSPHO 5'-PHOSPHOSULFATE TRANSPORTER 2"/>
    <property type="match status" value="1"/>
</dbReference>
<feature type="region of interest" description="Disordered" evidence="6">
    <location>
        <begin position="314"/>
        <end position="351"/>
    </location>
</feature>
<sequence>MRDLIKGEADKRVRPLQAVVFFVVFFLVSCGFAASQEIIVTTPGFKPLHRSFLTLSHSVAYCLFASMELARAGWTPGQRTTPLRHYLAVAVFCFLSVFLANNSDARRAMLGSGHSYSSLEFAAAAALCVGLAMCIIGDGAAPATLSAAAASGGRLGPLAPSAVAGGALALAAILCDVFVSTYEQVYIFKEFSPRPAELILYTYAISAAGGLAFFAASDEPQAMVAFVAREPEILAKMFASEIFGYASISCVVRLVEAFGATNAELVKTVRKGVTVALSFVVLEGKTPTAAHYRGALLFFSGTALSIYAKDKRRAAQRTARASDPESPPPPPPDDATPESGALDTERLVARR</sequence>
<proteinExistence type="predicted"/>
<dbReference type="InterPro" id="IPR013657">
    <property type="entry name" value="SCL35B1-4/HUT1"/>
</dbReference>
<feature type="transmembrane region" description="Helical" evidence="7">
    <location>
        <begin position="121"/>
        <end position="141"/>
    </location>
</feature>
<dbReference type="Pfam" id="PF08449">
    <property type="entry name" value="UAA"/>
    <property type="match status" value="1"/>
</dbReference>
<keyword evidence="5 7" id="KW-0472">Membrane</keyword>
<evidence type="ECO:0000256" key="2">
    <source>
        <dbReference type="ARBA" id="ARBA00022448"/>
    </source>
</evidence>
<evidence type="ECO:0000256" key="6">
    <source>
        <dbReference type="SAM" id="MobiDB-lite"/>
    </source>
</evidence>
<dbReference type="PROSITE" id="PS51257">
    <property type="entry name" value="PROKAR_LIPOPROTEIN"/>
    <property type="match status" value="1"/>
</dbReference>
<reference evidence="8 9" key="1">
    <citation type="submission" date="2024-03" db="EMBL/GenBank/DDBJ databases">
        <title>Aureococcus anophagefferens CCMP1851 and Kratosvirus quantuckense: Draft genome of a second virus-susceptible host strain in the model system.</title>
        <authorList>
            <person name="Chase E."/>
            <person name="Truchon A.R."/>
            <person name="Schepens W."/>
            <person name="Wilhelm S.W."/>
        </authorList>
    </citation>
    <scope>NUCLEOTIDE SEQUENCE [LARGE SCALE GENOMIC DNA]</scope>
    <source>
        <strain evidence="8 9">CCMP1851</strain>
    </source>
</reference>
<feature type="compositionally biased region" description="Pro residues" evidence="6">
    <location>
        <begin position="325"/>
        <end position="334"/>
    </location>
</feature>
<evidence type="ECO:0000256" key="1">
    <source>
        <dbReference type="ARBA" id="ARBA00004141"/>
    </source>
</evidence>
<keyword evidence="2" id="KW-0813">Transport</keyword>
<feature type="transmembrane region" description="Helical" evidence="7">
    <location>
        <begin position="198"/>
        <end position="216"/>
    </location>
</feature>
<evidence type="ECO:0000256" key="7">
    <source>
        <dbReference type="SAM" id="Phobius"/>
    </source>
</evidence>
<feature type="transmembrane region" description="Helical" evidence="7">
    <location>
        <begin position="20"/>
        <end position="40"/>
    </location>
</feature>
<evidence type="ECO:0000256" key="5">
    <source>
        <dbReference type="ARBA" id="ARBA00023136"/>
    </source>
</evidence>
<evidence type="ECO:0000313" key="9">
    <source>
        <dbReference type="Proteomes" id="UP001363151"/>
    </source>
</evidence>
<comment type="subcellular location">
    <subcellularLocation>
        <location evidence="1">Membrane</location>
        <topology evidence="1">Multi-pass membrane protein</topology>
    </subcellularLocation>
</comment>
<evidence type="ECO:0000256" key="3">
    <source>
        <dbReference type="ARBA" id="ARBA00022692"/>
    </source>
</evidence>
<evidence type="ECO:0000256" key="4">
    <source>
        <dbReference type="ARBA" id="ARBA00022989"/>
    </source>
</evidence>
<dbReference type="Proteomes" id="UP001363151">
    <property type="component" value="Unassembled WGS sequence"/>
</dbReference>
<evidence type="ECO:0000313" key="8">
    <source>
        <dbReference type="EMBL" id="KAK7238356.1"/>
    </source>
</evidence>
<keyword evidence="9" id="KW-1185">Reference proteome</keyword>
<protein>
    <submittedName>
        <fullName evidence="8">3'-phosphoadenosine 5'-phosphosulfate transmembrane transporter</fullName>
    </submittedName>
</protein>
<feature type="transmembrane region" description="Helical" evidence="7">
    <location>
        <begin position="290"/>
        <end position="308"/>
    </location>
</feature>
<feature type="transmembrane region" description="Helical" evidence="7">
    <location>
        <begin position="161"/>
        <end position="186"/>
    </location>
</feature>
<accession>A0ABR1FTS0</accession>
<feature type="transmembrane region" description="Helical" evidence="7">
    <location>
        <begin position="83"/>
        <end position="100"/>
    </location>
</feature>
<dbReference type="EMBL" id="JBBJCI010000230">
    <property type="protein sequence ID" value="KAK7238356.1"/>
    <property type="molecule type" value="Genomic_DNA"/>
</dbReference>
<organism evidence="8 9">
    <name type="scientific">Aureococcus anophagefferens</name>
    <name type="common">Harmful bloom alga</name>
    <dbReference type="NCBI Taxonomy" id="44056"/>
    <lineage>
        <taxon>Eukaryota</taxon>
        <taxon>Sar</taxon>
        <taxon>Stramenopiles</taxon>
        <taxon>Ochrophyta</taxon>
        <taxon>Pelagophyceae</taxon>
        <taxon>Pelagomonadales</taxon>
        <taxon>Pelagomonadaceae</taxon>
        <taxon>Aureococcus</taxon>
    </lineage>
</organism>